<evidence type="ECO:0000313" key="2">
    <source>
        <dbReference type="Proteomes" id="UP000006683"/>
    </source>
</evidence>
<dbReference type="GeneID" id="67182111"/>
<dbReference type="EMBL" id="CP002209">
    <property type="protein sequence ID" value="ADN76102.1"/>
    <property type="molecule type" value="Genomic_DNA"/>
</dbReference>
<dbReference type="STRING" id="550540.Fbal_1899"/>
<reference evidence="1 2" key="1">
    <citation type="journal article" date="2010" name="Stand. Genomic Sci.">
        <title>Complete genome sequence of Ferrimonas balearica type strain (PAT).</title>
        <authorList>
            <person name="Nolan M."/>
            <person name="Sikorski J."/>
            <person name="Davenport K."/>
            <person name="Lucas S."/>
            <person name="Glavina Del Rio T."/>
            <person name="Tice H."/>
            <person name="Cheng J."/>
            <person name="Goodwin L."/>
            <person name="Pitluck S."/>
            <person name="Liolios K."/>
            <person name="Ivanova N."/>
            <person name="Mavromatis K."/>
            <person name="Ovchinnikova G."/>
            <person name="Pati A."/>
            <person name="Chen A."/>
            <person name="Palaniappan K."/>
            <person name="Land M."/>
            <person name="Hauser L."/>
            <person name="Chang Y."/>
            <person name="Jeffries C."/>
            <person name="Tapia R."/>
            <person name="Brettin T."/>
            <person name="Detter J."/>
            <person name="Han C."/>
            <person name="Yasawong M."/>
            <person name="Rohde M."/>
            <person name="Tindall B."/>
            <person name="Goker M."/>
            <person name="Woyke T."/>
            <person name="Bristow J."/>
            <person name="Eisen J."/>
            <person name="Markowitz V."/>
            <person name="Hugenholtz P."/>
            <person name="Kyrpides N."/>
            <person name="Klenk H."/>
            <person name="Lapidus A."/>
        </authorList>
    </citation>
    <scope>NUCLEOTIDE SEQUENCE [LARGE SCALE GENOMIC DNA]</scope>
    <source>
        <strain evidence="2">DSM 9799 / CCM 4581 / KCTC 23876 / PAT</strain>
    </source>
</reference>
<dbReference type="OrthoDB" id="9887501at2"/>
<gene>
    <name evidence="1" type="ordered locus">Fbal_1899</name>
</gene>
<proteinExistence type="predicted"/>
<dbReference type="HOGENOM" id="CLU_1893077_0_0_6"/>
<dbReference type="AlphaFoldDB" id="E1ST55"/>
<name>E1ST55_FERBD</name>
<protein>
    <submittedName>
        <fullName evidence="1">Uncharacterized protein</fullName>
    </submittedName>
</protein>
<accession>E1ST55</accession>
<organism evidence="1 2">
    <name type="scientific">Ferrimonas balearica (strain DSM 9799 / CCM 4581 / KCTC 23876 / PAT)</name>
    <dbReference type="NCBI Taxonomy" id="550540"/>
    <lineage>
        <taxon>Bacteria</taxon>
        <taxon>Pseudomonadati</taxon>
        <taxon>Pseudomonadota</taxon>
        <taxon>Gammaproteobacteria</taxon>
        <taxon>Alteromonadales</taxon>
        <taxon>Ferrimonadaceae</taxon>
        <taxon>Ferrimonas</taxon>
    </lineage>
</organism>
<evidence type="ECO:0000313" key="1">
    <source>
        <dbReference type="EMBL" id="ADN76102.1"/>
    </source>
</evidence>
<sequence>MARPLPITCDFVEFLITRSSPFLVRYASLADPDNWRLRIREQQMPQWRAREAEFDRTLEQELTEFIELTFGAGRLPMLRRRYSTHLHRQSRAKKAIDLDADALAALDKIRQQYQLDSYSETICWMARELENTDF</sequence>
<dbReference type="KEGG" id="fbl:Fbal_1899"/>
<dbReference type="Proteomes" id="UP000006683">
    <property type="component" value="Chromosome"/>
</dbReference>
<dbReference type="RefSeq" id="WP_013345408.1">
    <property type="nucleotide sequence ID" value="NC_014541.1"/>
</dbReference>
<keyword evidence="2" id="KW-1185">Reference proteome</keyword>